<dbReference type="EMBL" id="HQ267766">
    <property type="protein sequence ID" value="ADO34181.1"/>
    <property type="molecule type" value="Genomic_DNA"/>
</dbReference>
<dbReference type="GO" id="GO:0003746">
    <property type="term" value="F:translation elongation factor activity"/>
    <property type="evidence" value="ECO:0007669"/>
    <property type="project" value="UniProtKB-UniRule"/>
</dbReference>
<dbReference type="GO" id="GO:0005737">
    <property type="term" value="C:cytoplasm"/>
    <property type="evidence" value="ECO:0007669"/>
    <property type="project" value="UniProtKB-SubCell"/>
</dbReference>
<evidence type="ECO:0000256" key="9">
    <source>
        <dbReference type="RuleBase" id="RU000643"/>
    </source>
</evidence>
<name>E3VW08_9MOLU</name>
<comment type="function">
    <text evidence="6 7 8">Associates with the EF-Tu.GDP complex and induces the exchange of GDP to GTP. It remains bound to the aminoacyl-tRNA.EF-Tu.GTP complex up to the GTP hydrolysis stage on the ribosome.</text>
</comment>
<dbReference type="Gene3D" id="1.10.8.10">
    <property type="entry name" value="DNA helicase RuvA subunit, C-terminal domain"/>
    <property type="match status" value="1"/>
</dbReference>
<evidence type="ECO:0000256" key="5">
    <source>
        <dbReference type="ARBA" id="ARBA00022917"/>
    </source>
</evidence>
<evidence type="ECO:0000256" key="3">
    <source>
        <dbReference type="ARBA" id="ARBA00022490"/>
    </source>
</evidence>
<evidence type="ECO:0000256" key="2">
    <source>
        <dbReference type="ARBA" id="ARBA00016956"/>
    </source>
</evidence>
<dbReference type="FunFam" id="1.10.8.10:FF:000001">
    <property type="entry name" value="Elongation factor Ts"/>
    <property type="match status" value="1"/>
</dbReference>
<protein>
    <recommendedName>
        <fullName evidence="2 7">Elongation factor Ts</fullName>
        <shortName evidence="7">EF-Ts</shortName>
    </recommendedName>
</protein>
<dbReference type="PROSITE" id="PS01127">
    <property type="entry name" value="EF_TS_2"/>
    <property type="match status" value="1"/>
</dbReference>
<dbReference type="PANTHER" id="PTHR11741:SF0">
    <property type="entry name" value="ELONGATION FACTOR TS, MITOCHONDRIAL"/>
    <property type="match status" value="1"/>
</dbReference>
<dbReference type="InterPro" id="IPR014039">
    <property type="entry name" value="Transl_elong_EFTs/EF1B_dimer"/>
</dbReference>
<reference evidence="11" key="1">
    <citation type="journal article" date="2010" name="Clin. Vaccine Immunol.">
        <title>Detection of humoral response using a recombinant heat shock protein 70, DnaK, of Mycoplasma haemofelis in experimentally and naturally hemoplasma-infected cats.</title>
        <authorList>
            <person name="Barker E.N."/>
            <person name="Helps C.R."/>
            <person name="Heesom K.J."/>
            <person name="Arthur C.J."/>
            <person name="Peters I.R."/>
            <person name="Hofmann-Lehmann R."/>
            <person name="Tasker S."/>
        </authorList>
    </citation>
    <scope>NUCLEOTIDE SEQUENCE</scope>
    <source>
        <strain evidence="11">Langford 1</strain>
    </source>
</reference>
<feature type="region of interest" description="Involved in Mg(2+) ion dislocation from EF-Tu" evidence="7">
    <location>
        <begin position="80"/>
        <end position="83"/>
    </location>
</feature>
<dbReference type="InterPro" id="IPR009060">
    <property type="entry name" value="UBA-like_sf"/>
</dbReference>
<evidence type="ECO:0000256" key="6">
    <source>
        <dbReference type="ARBA" id="ARBA00025453"/>
    </source>
</evidence>
<dbReference type="Gene3D" id="3.30.479.20">
    <property type="entry name" value="Elongation factor Ts, dimerisation domain"/>
    <property type="match status" value="2"/>
</dbReference>
<keyword evidence="5 7" id="KW-0648">Protein biosynthesis</keyword>
<keyword evidence="4 7" id="KW-0251">Elongation factor</keyword>
<evidence type="ECO:0000313" key="11">
    <source>
        <dbReference type="EMBL" id="ADO34181.1"/>
    </source>
</evidence>
<organism evidence="11">
    <name type="scientific">Mycoplasma haemofelis</name>
    <dbReference type="NCBI Taxonomy" id="29501"/>
    <lineage>
        <taxon>Bacteria</taxon>
        <taxon>Bacillati</taxon>
        <taxon>Mycoplasmatota</taxon>
        <taxon>Mollicutes</taxon>
        <taxon>Mycoplasmataceae</taxon>
        <taxon>Mycoplasma</taxon>
    </lineage>
</organism>
<evidence type="ECO:0000259" key="10">
    <source>
        <dbReference type="Pfam" id="PF00889"/>
    </source>
</evidence>
<sequence length="277" mass="30818">MAIDKDLILKLRNASQAGLADCKKALEENNNDLEASIKWLRTKGIAKATNKNALREAKEGSTFVKKDGKGVVIMEMNSETDFVANSKEFTALADRIMDSILNLGKEDLGDVNSLKMDSGESVADGCLHLSSITGEKIVLSRAKYISLGSGESVACYRHNNGRMSAFVILNKDLKDEDIYGLAVHYAANNPKFISSDQVDESWINSEREIITTLLEKENKPKEFHANIIEQRIKKLIAQEAFVEQPYLYDTSKKIKDRLNDLGAEVKMAMYFGLGESK</sequence>
<gene>
    <name evidence="11" type="primary">EF-Ts</name>
    <name evidence="7" type="synonym">tsf</name>
</gene>
<dbReference type="InterPro" id="IPR001816">
    <property type="entry name" value="Transl_elong_EFTs/EF1B"/>
</dbReference>
<comment type="similarity">
    <text evidence="1 7 8">Belongs to the EF-Ts family.</text>
</comment>
<dbReference type="PANTHER" id="PTHR11741">
    <property type="entry name" value="ELONGATION FACTOR TS"/>
    <property type="match status" value="1"/>
</dbReference>
<evidence type="ECO:0000256" key="7">
    <source>
        <dbReference type="HAMAP-Rule" id="MF_00050"/>
    </source>
</evidence>
<dbReference type="NCBIfam" id="TIGR00116">
    <property type="entry name" value="tsf"/>
    <property type="match status" value="1"/>
</dbReference>
<feature type="domain" description="Translation elongation factor EFTs/EF1B dimerisation" evidence="10">
    <location>
        <begin position="72"/>
        <end position="275"/>
    </location>
</feature>
<proteinExistence type="inferred from homology"/>
<evidence type="ECO:0000256" key="8">
    <source>
        <dbReference type="RuleBase" id="RU000642"/>
    </source>
</evidence>
<dbReference type="PROSITE" id="PS01126">
    <property type="entry name" value="EF_TS_1"/>
    <property type="match status" value="1"/>
</dbReference>
<evidence type="ECO:0000256" key="1">
    <source>
        <dbReference type="ARBA" id="ARBA00005532"/>
    </source>
</evidence>
<dbReference type="Pfam" id="PF00889">
    <property type="entry name" value="EF_TS"/>
    <property type="match status" value="1"/>
</dbReference>
<dbReference type="InterPro" id="IPR018101">
    <property type="entry name" value="Transl_elong_Ts_CS"/>
</dbReference>
<evidence type="ECO:0000256" key="4">
    <source>
        <dbReference type="ARBA" id="ARBA00022768"/>
    </source>
</evidence>
<dbReference type="SUPFAM" id="SSF54713">
    <property type="entry name" value="Elongation factor Ts (EF-Ts), dimerisation domain"/>
    <property type="match status" value="1"/>
</dbReference>
<dbReference type="Gene3D" id="1.10.286.20">
    <property type="match status" value="1"/>
</dbReference>
<accession>E3VW08</accession>
<dbReference type="AlphaFoldDB" id="E3VW08"/>
<comment type="subcellular location">
    <subcellularLocation>
        <location evidence="7 9">Cytoplasm</location>
    </subcellularLocation>
</comment>
<dbReference type="CDD" id="cd14275">
    <property type="entry name" value="UBA_EF-Ts"/>
    <property type="match status" value="1"/>
</dbReference>
<dbReference type="InterPro" id="IPR036402">
    <property type="entry name" value="EF-Ts_dimer_sf"/>
</dbReference>
<dbReference type="HAMAP" id="MF_00050">
    <property type="entry name" value="EF_Ts"/>
    <property type="match status" value="1"/>
</dbReference>
<dbReference type="SUPFAM" id="SSF46934">
    <property type="entry name" value="UBA-like"/>
    <property type="match status" value="1"/>
</dbReference>
<keyword evidence="3 7" id="KW-0963">Cytoplasm</keyword>